<reference evidence="3" key="3">
    <citation type="submission" date="2025-05" db="UniProtKB">
        <authorList>
            <consortium name="Ensembl"/>
        </authorList>
    </citation>
    <scope>IDENTIFICATION</scope>
</reference>
<feature type="region of interest" description="Disordered" evidence="2">
    <location>
        <begin position="181"/>
        <end position="238"/>
    </location>
</feature>
<keyword evidence="4" id="KW-1185">Reference proteome</keyword>
<feature type="region of interest" description="Disordered" evidence="2">
    <location>
        <begin position="453"/>
        <end position="598"/>
    </location>
</feature>
<sequence length="1176" mass="130466">MSTDDSISEDVSSSVALSHDHTSANGGKESEASIVSSEDTASGLAIPEEERPAARQVQTLEGLLQAAEGAVISRPSGTPACNISHKIRNLCLRTEEEFSSGRSLPFINPSSLETLRALVHEIQSSGETDPEIWKNCEGRWLHLFQLVEKQYQEQILAQQEQYQCQIQLIQDEIKALVQLQNRQSGTQTHPSDPPPRTAKVSEPPVDISIESQTSAPASGHVSPQQLTVNPQDSSDEGLVTVLSSGYGTLSAWEAGLETGPPGATEGKDEALWSPKQPDYSLPHSPLVEMALHGQDSVLSRIVPPHNAPHKTASTVPSQTSDRQKLNSQPLTSWAQKQKHRQKKNKPAQNRSPQTETREERRPGASPEEQKDNVDDPGCTAAYLNPAPLKRSDSLVSEASGLTYWRLDESELYRPLPDSFESSSLLLMQDVSQVQPLADEARLSVSLREIYHSKQKGEPRGQEWDSLINSDTSSPQVLALDPTVHVRQSDRTSGFTSPSHFSSPSLPAQPRPCTSSGAPVSPDSMALRSHTDTDCLSNASSLSAHHGPIRSPASPTFRTVPRGNSEDDGSHTATLTLRPAGQPGQEQHPGPRKLKTSTSLDDPVVLSLLRQNLREKHSRHIADLRAYYESEISTLKEKLDLVSLPPDMEKSNQILLERCEHLERALTEASVRIRELENRNRHLERQLAEWPERYNAASSTVQALQHHLEETKQSSREKDNTVTKLKSRLRQMEEVLQNACKEVDEKEARMNKEHKMLQDLLQEYDSLRKDHEGTKDNLVSTENKLFDANEQISELKRVISKLEAQVKQLEHENMARTRQALHSHTQPSGAGLFHHPDLLLSPSKRPRDVDCSTKNPAVSDKGGKTRLSPPEREQPQEQPASKESRKRDAPLTPMMKALIQMEETKATEGRALLKNSYSRLGRRRPTVAFVEGAREPLLERGGAVLRAQRSLSPEGHRSSSLPPRAQRAGPPSTPTKRETLIQPLSAKSSPKRCPTENCSTAFDRPLACQQHLHNRFDLHFDQRGFSSSLPAQPKSRARLQYLPADRSQVNTQSSTGFSEPPDSSEAEDNATSSGLEDQEAADCSLLLRDADDDTTLSYQTQIHSLSDAEKLFDELTLEKQQIEAALSRIPGAGARVTFQSRLDEVTLENRLEKVNRELGSIRMTLKRFNVLRSSSNI</sequence>
<evidence type="ECO:0000313" key="3">
    <source>
        <dbReference type="Ensembl" id="ENSAMXP00000020117.2"/>
    </source>
</evidence>
<organism evidence="3 4">
    <name type="scientific">Astyanax mexicanus</name>
    <name type="common">Blind cave fish</name>
    <name type="synonym">Astyanax fasciatus mexicanus</name>
    <dbReference type="NCBI Taxonomy" id="7994"/>
    <lineage>
        <taxon>Eukaryota</taxon>
        <taxon>Metazoa</taxon>
        <taxon>Chordata</taxon>
        <taxon>Craniata</taxon>
        <taxon>Vertebrata</taxon>
        <taxon>Euteleostomi</taxon>
        <taxon>Actinopterygii</taxon>
        <taxon>Neopterygii</taxon>
        <taxon>Teleostei</taxon>
        <taxon>Ostariophysi</taxon>
        <taxon>Characiformes</taxon>
        <taxon>Characoidei</taxon>
        <taxon>Acestrorhamphidae</taxon>
        <taxon>Acestrorhamphinae</taxon>
        <taxon>Astyanax</taxon>
    </lineage>
</organism>
<dbReference type="SUPFAM" id="SSF57997">
    <property type="entry name" value="Tropomyosin"/>
    <property type="match status" value="1"/>
</dbReference>
<feature type="compositionally biased region" description="Polar residues" evidence="2">
    <location>
        <begin position="311"/>
        <end position="335"/>
    </location>
</feature>
<accession>W5LJV5</accession>
<dbReference type="PANTHER" id="PTHR14926">
    <property type="entry name" value="M-PHASE PHOSPHOPROTEIN 9"/>
    <property type="match status" value="1"/>
</dbReference>
<feature type="compositionally biased region" description="Basic and acidic residues" evidence="2">
    <location>
        <begin position="355"/>
        <end position="373"/>
    </location>
</feature>
<evidence type="ECO:0000256" key="1">
    <source>
        <dbReference type="SAM" id="Coils"/>
    </source>
</evidence>
<feature type="region of interest" description="Disordered" evidence="2">
    <location>
        <begin position="252"/>
        <end position="279"/>
    </location>
</feature>
<reference evidence="4" key="2">
    <citation type="journal article" date="2014" name="Nat. Commun.">
        <title>The cavefish genome reveals candidate genes for eye loss.</title>
        <authorList>
            <person name="McGaugh S.E."/>
            <person name="Gross J.B."/>
            <person name="Aken B."/>
            <person name="Blin M."/>
            <person name="Borowsky R."/>
            <person name="Chalopin D."/>
            <person name="Hinaux H."/>
            <person name="Jeffery W.R."/>
            <person name="Keene A."/>
            <person name="Ma L."/>
            <person name="Minx P."/>
            <person name="Murphy D."/>
            <person name="O'Quin K.E."/>
            <person name="Retaux S."/>
            <person name="Rohner N."/>
            <person name="Searle S.M."/>
            <person name="Stahl B.A."/>
            <person name="Tabin C."/>
            <person name="Volff J.N."/>
            <person name="Yoshizawa M."/>
            <person name="Warren W.C."/>
        </authorList>
    </citation>
    <scope>NUCLEOTIDE SEQUENCE [LARGE SCALE GENOMIC DNA]</scope>
    <source>
        <strain evidence="4">female</strain>
    </source>
</reference>
<dbReference type="Gene3D" id="1.10.287.1490">
    <property type="match status" value="1"/>
</dbReference>
<evidence type="ECO:0000313" key="4">
    <source>
        <dbReference type="Proteomes" id="UP000018467"/>
    </source>
</evidence>
<protein>
    <submittedName>
        <fullName evidence="3">M-phase phosphoprotein 9</fullName>
    </submittedName>
</protein>
<dbReference type="GeneTree" id="ENSGT00500000044984"/>
<dbReference type="Ensembl" id="ENSAMXT00000043048.1">
    <property type="protein sequence ID" value="ENSAMXP00000053785.1"/>
    <property type="gene ID" value="ENSAMXG00000019541.2"/>
</dbReference>
<dbReference type="STRING" id="7994.ENSAMXP00000020117"/>
<dbReference type="GO" id="GO:0005814">
    <property type="term" value="C:centriole"/>
    <property type="evidence" value="ECO:0007669"/>
    <property type="project" value="TreeGrafter"/>
</dbReference>
<dbReference type="Proteomes" id="UP000018467">
    <property type="component" value="Unassembled WGS sequence"/>
</dbReference>
<feature type="compositionally biased region" description="Basic and acidic residues" evidence="2">
    <location>
        <begin position="453"/>
        <end position="462"/>
    </location>
</feature>
<feature type="region of interest" description="Disordered" evidence="2">
    <location>
        <begin position="946"/>
        <end position="996"/>
    </location>
</feature>
<feature type="compositionally biased region" description="Low complexity" evidence="2">
    <location>
        <begin position="1"/>
        <end position="17"/>
    </location>
</feature>
<proteinExistence type="predicted"/>
<dbReference type="InterPro" id="IPR026636">
    <property type="entry name" value="MPHOSPH9"/>
</dbReference>
<feature type="region of interest" description="Disordered" evidence="2">
    <location>
        <begin position="300"/>
        <end position="384"/>
    </location>
</feature>
<feature type="compositionally biased region" description="Polar residues" evidence="2">
    <location>
        <begin position="209"/>
        <end position="232"/>
    </location>
</feature>
<dbReference type="Ensembl" id="ENSAMXT00000020117.2">
    <property type="protein sequence ID" value="ENSAMXP00000020117.2"/>
    <property type="gene ID" value="ENSAMXG00000019541.2"/>
</dbReference>
<feature type="compositionally biased region" description="Basic residues" evidence="2">
    <location>
        <begin position="336"/>
        <end position="345"/>
    </location>
</feature>
<feature type="coiled-coil region" evidence="1">
    <location>
        <begin position="651"/>
        <end position="692"/>
    </location>
</feature>
<feature type="region of interest" description="Disordered" evidence="2">
    <location>
        <begin position="1"/>
        <end position="50"/>
    </location>
</feature>
<feature type="compositionally biased region" description="Polar residues" evidence="2">
    <location>
        <begin position="1046"/>
        <end position="1056"/>
    </location>
</feature>
<keyword evidence="1" id="KW-0175">Coiled coil</keyword>
<feature type="compositionally biased region" description="Polar residues" evidence="2">
    <location>
        <begin position="490"/>
        <end position="517"/>
    </location>
</feature>
<feature type="region of interest" description="Disordered" evidence="2">
    <location>
        <begin position="1042"/>
        <end position="1076"/>
    </location>
</feature>
<feature type="region of interest" description="Disordered" evidence="2">
    <location>
        <begin position="815"/>
        <end position="889"/>
    </location>
</feature>
<name>W5LJV5_ASTMX</name>
<feature type="compositionally biased region" description="Basic and acidic residues" evidence="2">
    <location>
        <begin position="868"/>
        <end position="888"/>
    </location>
</feature>
<dbReference type="HOGENOM" id="CLU_489972_0_0_1"/>
<feature type="compositionally biased region" description="Polar residues" evidence="2">
    <location>
        <begin position="466"/>
        <end position="475"/>
    </location>
</feature>
<evidence type="ECO:0000256" key="2">
    <source>
        <dbReference type="SAM" id="MobiDB-lite"/>
    </source>
</evidence>
<reference evidence="4" key="1">
    <citation type="submission" date="2013-03" db="EMBL/GenBank/DDBJ databases">
        <authorList>
            <person name="Jeffery W."/>
            <person name="Warren W."/>
            <person name="Wilson R.K."/>
        </authorList>
    </citation>
    <scope>NUCLEOTIDE SEQUENCE</scope>
    <source>
        <strain evidence="4">female</strain>
    </source>
</reference>
<feature type="compositionally biased region" description="Polar residues" evidence="2">
    <location>
        <begin position="533"/>
        <end position="542"/>
    </location>
</feature>
<dbReference type="OrthoDB" id="6288856at2759"/>
<dbReference type="Bgee" id="ENSAMXG00000019541">
    <property type="expression patterns" value="Expressed in testis and 14 other cell types or tissues"/>
</dbReference>
<dbReference type="AlphaFoldDB" id="W5LJV5"/>
<feature type="compositionally biased region" description="Polar residues" evidence="2">
    <location>
        <begin position="181"/>
        <end position="190"/>
    </location>
</feature>
<dbReference type="PANTHER" id="PTHR14926:SF1">
    <property type="entry name" value="M-PHASE PHOSPHOPROTEIN 9"/>
    <property type="match status" value="1"/>
</dbReference>
<dbReference type="eggNOG" id="KOG4713">
    <property type="taxonomic scope" value="Eukaryota"/>
</dbReference>